<evidence type="ECO:0000313" key="4">
    <source>
        <dbReference type="EMBL" id="SRX80006.1"/>
    </source>
</evidence>
<dbReference type="Proteomes" id="UP000252008">
    <property type="component" value="Unassembled WGS sequence"/>
</dbReference>
<dbReference type="InterPro" id="IPR000873">
    <property type="entry name" value="AMP-dep_synth/lig_dom"/>
</dbReference>
<dbReference type="NCBIfam" id="NF004838">
    <property type="entry name" value="PRK06188.1"/>
    <property type="match status" value="1"/>
</dbReference>
<dbReference type="InterPro" id="IPR050237">
    <property type="entry name" value="ATP-dep_AMP-bd_enzyme"/>
</dbReference>
<protein>
    <submittedName>
        <fullName evidence="4">Putative fatty-acid-CoA ligase FadD8 (Fatty-acid-CoA synthetase) (Fatty-acid-CoA synthase) [Mycobacterium tuberculosis H37Rv]</fullName>
    </submittedName>
</protein>
<dbReference type="EMBL" id="UEGS01000001">
    <property type="protein sequence ID" value="SRX80006.1"/>
    <property type="molecule type" value="Genomic_DNA"/>
</dbReference>
<dbReference type="AlphaFoldDB" id="A0A375YFV9"/>
<dbReference type="Pfam" id="PF00501">
    <property type="entry name" value="AMP-binding"/>
    <property type="match status" value="1"/>
</dbReference>
<dbReference type="Gene3D" id="3.30.300.30">
    <property type="match status" value="1"/>
</dbReference>
<evidence type="ECO:0000313" key="5">
    <source>
        <dbReference type="Proteomes" id="UP000252008"/>
    </source>
</evidence>
<feature type="domain" description="AMP-dependent synthetase/ligase" evidence="2">
    <location>
        <begin position="65"/>
        <end position="429"/>
    </location>
</feature>
<accession>A0A375YFV9</accession>
<evidence type="ECO:0000256" key="1">
    <source>
        <dbReference type="SAM" id="MobiDB-lite"/>
    </source>
</evidence>
<sequence>MTATDDSSRERSSGTDGSSRERSSGTDGSSRERSSGTDGSSRERSSDPQLRPFLHSGHLTVGALKRHKDKPVLFLGDTTLTGGELADRISQYIQAFEALGAGTGAAVGLLSLNRPEVLMIIGAGQTQGYRRTALHPLGSLDDHAYVLSDAEVTSLIIDPQPMFVERALGLVEKVPSLKQVLTIGPVPSELAAAGVTAVDLTAEAAKYPAKPLAAADLPPDHIGGLTYTGGTTGKPKGVIGTTQSITTMTTVQLAEWEWPENPRFLMCTPLSHAGAAFFTPVIVKGGELIVLTKFDPAEVLRVIEEQKITATMLVPSMIYALMDHPDSHTRDLSSLETVYYGASAMNPVRLAEAIRRFGPIFAQYYGQSEAPMVITYLSKKEHDDKRLTSCGRPTLFAKVALLGEDGTPVPQGEVGEICVSGPLLSGGYWNLPEATAETFRDGWMHTGDLAREDEDGFYFIVDRTKDMIVTGGFNVFPREVEDVVAEHPSIAQVCVIGTPDEKWGEAVTAVVVLRPDADSGAAAVETMIAEIQASVKERKGSVHVPKQVVVTDSVPITALGKPDKKAVRKQFWDGAERSVG</sequence>
<dbReference type="PANTHER" id="PTHR43767:SF7">
    <property type="entry name" value="MEDIUM_LONG-CHAIN-FATTY-ACID--COA LIGASE FADD8"/>
    <property type="match status" value="1"/>
</dbReference>
<dbReference type="Pfam" id="PF13193">
    <property type="entry name" value="AMP-binding_C"/>
    <property type="match status" value="1"/>
</dbReference>
<feature type="region of interest" description="Disordered" evidence="1">
    <location>
        <begin position="1"/>
        <end position="54"/>
    </location>
</feature>
<organism evidence="4 5">
    <name type="scientific">Mycolicibacterium parafortuitum</name>
    <name type="common">Mycobacterium parafortuitum</name>
    <dbReference type="NCBI Taxonomy" id="39692"/>
    <lineage>
        <taxon>Bacteria</taxon>
        <taxon>Bacillati</taxon>
        <taxon>Actinomycetota</taxon>
        <taxon>Actinomycetes</taxon>
        <taxon>Mycobacteriales</taxon>
        <taxon>Mycobacteriaceae</taxon>
        <taxon>Mycolicibacterium</taxon>
    </lineage>
</organism>
<reference evidence="4 5" key="1">
    <citation type="submission" date="2018-05" db="EMBL/GenBank/DDBJ databases">
        <authorList>
            <consortium name="IHU Genomes"/>
        </authorList>
    </citation>
    <scope>NUCLEOTIDE SEQUENCE [LARGE SCALE GENOMIC DNA]</scope>
    <source>
        <strain evidence="4 5">P7335</strain>
    </source>
</reference>
<dbReference type="PROSITE" id="PS00455">
    <property type="entry name" value="AMP_BINDING"/>
    <property type="match status" value="1"/>
</dbReference>
<dbReference type="SUPFAM" id="SSF56801">
    <property type="entry name" value="Acetyl-CoA synthetase-like"/>
    <property type="match status" value="1"/>
</dbReference>
<evidence type="ECO:0000259" key="2">
    <source>
        <dbReference type="Pfam" id="PF00501"/>
    </source>
</evidence>
<dbReference type="Gene3D" id="3.40.50.12780">
    <property type="entry name" value="N-terminal domain of ligase-like"/>
    <property type="match status" value="1"/>
</dbReference>
<feature type="domain" description="AMP-binding enzyme C-terminal" evidence="3">
    <location>
        <begin position="479"/>
        <end position="561"/>
    </location>
</feature>
<gene>
    <name evidence="4" type="ORF">MPP7335_01744</name>
</gene>
<keyword evidence="4" id="KW-0436">Ligase</keyword>
<keyword evidence="5" id="KW-1185">Reference proteome</keyword>
<dbReference type="RefSeq" id="WP_237674075.1">
    <property type="nucleotide sequence ID" value="NZ_UEGS01000001.1"/>
</dbReference>
<dbReference type="GO" id="GO:0016877">
    <property type="term" value="F:ligase activity, forming carbon-sulfur bonds"/>
    <property type="evidence" value="ECO:0007669"/>
    <property type="project" value="UniProtKB-ARBA"/>
</dbReference>
<dbReference type="InterPro" id="IPR025110">
    <property type="entry name" value="AMP-bd_C"/>
</dbReference>
<dbReference type="InterPro" id="IPR045851">
    <property type="entry name" value="AMP-bd_C_sf"/>
</dbReference>
<name>A0A375YFV9_MYCPF</name>
<dbReference type="InterPro" id="IPR020845">
    <property type="entry name" value="AMP-binding_CS"/>
</dbReference>
<dbReference type="InterPro" id="IPR042099">
    <property type="entry name" value="ANL_N_sf"/>
</dbReference>
<feature type="compositionally biased region" description="Basic and acidic residues" evidence="1">
    <location>
        <begin position="1"/>
        <end position="46"/>
    </location>
</feature>
<evidence type="ECO:0000259" key="3">
    <source>
        <dbReference type="Pfam" id="PF13193"/>
    </source>
</evidence>
<proteinExistence type="predicted"/>
<dbReference type="PANTHER" id="PTHR43767">
    <property type="entry name" value="LONG-CHAIN-FATTY-ACID--COA LIGASE"/>
    <property type="match status" value="1"/>
</dbReference>